<proteinExistence type="predicted"/>
<sequence>MQGMDGVTGKRLGGVEHLRQSVVKILTTRIGTRGRRRVFGSNLPNRIDNPAGPGLAVDVIADTAAALAKWEPRYALKRVVVDQATPGRCVLDLDGVYLPEGRRVTLDGIVIE</sequence>
<dbReference type="EMBL" id="FLUO01000001">
    <property type="protein sequence ID" value="SBW09141.1"/>
    <property type="molecule type" value="Genomic_DNA"/>
</dbReference>
<protein>
    <submittedName>
        <fullName evidence="2">Putative Baseplate assembly protein W</fullName>
    </submittedName>
</protein>
<accession>A0A212KBR9</accession>
<dbReference type="SUPFAM" id="SSF160719">
    <property type="entry name" value="gpW/gp25-like"/>
    <property type="match status" value="1"/>
</dbReference>
<reference evidence="2" key="1">
    <citation type="submission" date="2016-04" db="EMBL/GenBank/DDBJ databases">
        <authorList>
            <person name="Evans L.H."/>
            <person name="Alamgir A."/>
            <person name="Owens N."/>
            <person name="Weber N.D."/>
            <person name="Virtaneva K."/>
            <person name="Barbian K."/>
            <person name="Babar A."/>
            <person name="Rosenke K."/>
        </authorList>
    </citation>
    <scope>NUCLEOTIDE SEQUENCE</scope>
    <source>
        <strain evidence="2">86</strain>
    </source>
</reference>
<gene>
    <name evidence="2" type="ORF">KL86APRO_12525</name>
</gene>
<dbReference type="Pfam" id="PF04965">
    <property type="entry name" value="GPW_gp25"/>
    <property type="match status" value="1"/>
</dbReference>
<evidence type="ECO:0000259" key="1">
    <source>
        <dbReference type="Pfam" id="PF04965"/>
    </source>
</evidence>
<dbReference type="InterPro" id="IPR007048">
    <property type="entry name" value="IraD/Gp25-like"/>
</dbReference>
<evidence type="ECO:0000313" key="2">
    <source>
        <dbReference type="EMBL" id="SBW09141.1"/>
    </source>
</evidence>
<dbReference type="AlphaFoldDB" id="A0A212KBR9"/>
<organism evidence="2">
    <name type="scientific">uncultured Alphaproteobacteria bacterium</name>
    <dbReference type="NCBI Taxonomy" id="91750"/>
    <lineage>
        <taxon>Bacteria</taxon>
        <taxon>Pseudomonadati</taxon>
        <taxon>Pseudomonadota</taxon>
        <taxon>Alphaproteobacteria</taxon>
        <taxon>environmental samples</taxon>
    </lineage>
</organism>
<feature type="domain" description="IraD/Gp25-like" evidence="1">
    <location>
        <begin position="15"/>
        <end position="88"/>
    </location>
</feature>
<name>A0A212KBR9_9PROT</name>
<dbReference type="Gene3D" id="3.10.450.40">
    <property type="match status" value="1"/>
</dbReference>